<reference evidence="1" key="1">
    <citation type="journal article" date="2023" name="G3 (Bethesda)">
        <title>Whole genome assembly and annotation of the endangered Caribbean coral Acropora cervicornis.</title>
        <authorList>
            <person name="Selwyn J.D."/>
            <person name="Vollmer S.V."/>
        </authorList>
    </citation>
    <scope>NUCLEOTIDE SEQUENCE</scope>
    <source>
        <strain evidence="1">K2</strain>
    </source>
</reference>
<name>A0AAD9V9C9_ACRCE</name>
<dbReference type="AlphaFoldDB" id="A0AAD9V9C9"/>
<evidence type="ECO:0000313" key="1">
    <source>
        <dbReference type="EMBL" id="KAK2566088.1"/>
    </source>
</evidence>
<dbReference type="EMBL" id="JARQWQ010000018">
    <property type="protein sequence ID" value="KAK2566088.1"/>
    <property type="molecule type" value="Genomic_DNA"/>
</dbReference>
<dbReference type="Pfam" id="PF15011">
    <property type="entry name" value="CA109-like"/>
    <property type="match status" value="1"/>
</dbReference>
<sequence>MERHGSICLEKIAKSYNELEETDCLSDELIQSLRGPLDQLHTCERVNFENSSLADFKDLKQKLEYKLLKQTEFFVAVLA</sequence>
<accession>A0AAD9V9C9</accession>
<comment type="caution">
    <text evidence="1">The sequence shown here is derived from an EMBL/GenBank/DDBJ whole genome shotgun (WGS) entry which is preliminary data.</text>
</comment>
<gene>
    <name evidence="1" type="ORF">P5673_010426</name>
</gene>
<protein>
    <submittedName>
        <fullName evidence="1">Uncharacterized protein</fullName>
    </submittedName>
</protein>
<keyword evidence="2" id="KW-1185">Reference proteome</keyword>
<dbReference type="InterPro" id="IPR029159">
    <property type="entry name" value="CA109-like"/>
</dbReference>
<dbReference type="Proteomes" id="UP001249851">
    <property type="component" value="Unassembled WGS sequence"/>
</dbReference>
<proteinExistence type="predicted"/>
<organism evidence="1 2">
    <name type="scientific">Acropora cervicornis</name>
    <name type="common">Staghorn coral</name>
    <dbReference type="NCBI Taxonomy" id="6130"/>
    <lineage>
        <taxon>Eukaryota</taxon>
        <taxon>Metazoa</taxon>
        <taxon>Cnidaria</taxon>
        <taxon>Anthozoa</taxon>
        <taxon>Hexacorallia</taxon>
        <taxon>Scleractinia</taxon>
        <taxon>Astrocoeniina</taxon>
        <taxon>Acroporidae</taxon>
        <taxon>Acropora</taxon>
    </lineage>
</organism>
<evidence type="ECO:0000313" key="2">
    <source>
        <dbReference type="Proteomes" id="UP001249851"/>
    </source>
</evidence>
<reference evidence="1" key="2">
    <citation type="journal article" date="2023" name="Science">
        <title>Genomic signatures of disease resistance in endangered staghorn corals.</title>
        <authorList>
            <person name="Vollmer S.V."/>
            <person name="Selwyn J.D."/>
            <person name="Despard B.A."/>
            <person name="Roesel C.L."/>
        </authorList>
    </citation>
    <scope>NUCLEOTIDE SEQUENCE</scope>
    <source>
        <strain evidence="1">K2</strain>
    </source>
</reference>